<dbReference type="PRINTS" id="PR00040">
    <property type="entry name" value="HTHMERR"/>
</dbReference>
<dbReference type="Pfam" id="PF09278">
    <property type="entry name" value="MerR-DNA-bind"/>
    <property type="match status" value="1"/>
</dbReference>
<keyword evidence="5" id="KW-0805">Transcription regulation</keyword>
<comment type="caution">
    <text evidence="9">The sequence shown here is derived from an EMBL/GenBank/DDBJ whole genome shotgun (WGS) entry which is preliminary data.</text>
</comment>
<evidence type="ECO:0000256" key="5">
    <source>
        <dbReference type="ARBA" id="ARBA00023015"/>
    </source>
</evidence>
<dbReference type="PROSITE" id="PS50937">
    <property type="entry name" value="HTH_MERR_2"/>
    <property type="match status" value="1"/>
</dbReference>
<gene>
    <name evidence="9" type="primary">soxR</name>
    <name evidence="9" type="ORF">ACFO5X_21285</name>
</gene>
<dbReference type="InterPro" id="IPR009061">
    <property type="entry name" value="DNA-bd_dom_put_sf"/>
</dbReference>
<proteinExistence type="predicted"/>
<dbReference type="Gene3D" id="1.10.1660.10">
    <property type="match status" value="1"/>
</dbReference>
<dbReference type="PANTHER" id="PTHR30204">
    <property type="entry name" value="REDOX-CYCLING DRUG-SENSING TRANSCRIPTIONAL ACTIVATOR SOXR"/>
    <property type="match status" value="1"/>
</dbReference>
<evidence type="ECO:0000259" key="8">
    <source>
        <dbReference type="PROSITE" id="PS50937"/>
    </source>
</evidence>
<evidence type="ECO:0000313" key="10">
    <source>
        <dbReference type="Proteomes" id="UP001595973"/>
    </source>
</evidence>
<dbReference type="InterPro" id="IPR010211">
    <property type="entry name" value="Redox-sen_tscrpt-act_SoxR"/>
</dbReference>
<dbReference type="PANTHER" id="PTHR30204:SF0">
    <property type="entry name" value="REDOX-SENSITIVE TRANSCRIPTIONAL ACTIVATOR SOXR"/>
    <property type="match status" value="1"/>
</dbReference>
<keyword evidence="7" id="KW-0804">Transcription</keyword>
<reference evidence="10" key="1">
    <citation type="journal article" date="2019" name="Int. J. Syst. Evol. Microbiol.">
        <title>The Global Catalogue of Microorganisms (GCM) 10K type strain sequencing project: providing services to taxonomists for standard genome sequencing and annotation.</title>
        <authorList>
            <consortium name="The Broad Institute Genomics Platform"/>
            <consortium name="The Broad Institute Genome Sequencing Center for Infectious Disease"/>
            <person name="Wu L."/>
            <person name="Ma J."/>
        </authorList>
    </citation>
    <scope>NUCLEOTIDE SEQUENCE [LARGE SCALE GENOMIC DNA]</scope>
    <source>
        <strain evidence="10">CGMCC 4.7283</strain>
    </source>
</reference>
<evidence type="ECO:0000256" key="1">
    <source>
        <dbReference type="ARBA" id="ARBA00022714"/>
    </source>
</evidence>
<dbReference type="Proteomes" id="UP001595973">
    <property type="component" value="Unassembled WGS sequence"/>
</dbReference>
<dbReference type="NCBIfam" id="TIGR01950">
    <property type="entry name" value="SoxR"/>
    <property type="match status" value="1"/>
</dbReference>
<keyword evidence="3" id="KW-0408">Iron</keyword>
<protein>
    <submittedName>
        <fullName evidence="9">Redox-sensitive transcriptional activator SoxR</fullName>
    </submittedName>
</protein>
<dbReference type="InterPro" id="IPR015358">
    <property type="entry name" value="Tscrpt_reg_MerR_DNA-bd"/>
</dbReference>
<evidence type="ECO:0000256" key="4">
    <source>
        <dbReference type="ARBA" id="ARBA00023014"/>
    </source>
</evidence>
<evidence type="ECO:0000256" key="3">
    <source>
        <dbReference type="ARBA" id="ARBA00023004"/>
    </source>
</evidence>
<dbReference type="InterPro" id="IPR000551">
    <property type="entry name" value="MerR-type_HTH_dom"/>
</dbReference>
<dbReference type="SUPFAM" id="SSF46955">
    <property type="entry name" value="Putative DNA-binding domain"/>
    <property type="match status" value="1"/>
</dbReference>
<keyword evidence="2" id="KW-0479">Metal-binding</keyword>
<evidence type="ECO:0000313" key="9">
    <source>
        <dbReference type="EMBL" id="MFC4671097.1"/>
    </source>
</evidence>
<keyword evidence="6" id="KW-0238">DNA-binding</keyword>
<dbReference type="InterPro" id="IPR047057">
    <property type="entry name" value="MerR_fam"/>
</dbReference>
<keyword evidence="1" id="KW-0001">2Fe-2S</keyword>
<dbReference type="PROSITE" id="PS00552">
    <property type="entry name" value="HTH_MERR_1"/>
    <property type="match status" value="1"/>
</dbReference>
<accession>A0ABV9KLP7</accession>
<dbReference type="Pfam" id="PF00376">
    <property type="entry name" value="MerR"/>
    <property type="match status" value="1"/>
</dbReference>
<dbReference type="SMART" id="SM00422">
    <property type="entry name" value="HTH_MERR"/>
    <property type="match status" value="1"/>
</dbReference>
<keyword evidence="10" id="KW-1185">Reference proteome</keyword>
<evidence type="ECO:0000256" key="6">
    <source>
        <dbReference type="ARBA" id="ARBA00023125"/>
    </source>
</evidence>
<feature type="domain" description="HTH merR-type" evidence="8">
    <location>
        <begin position="9"/>
        <end position="77"/>
    </location>
</feature>
<dbReference type="RefSeq" id="WP_380721097.1">
    <property type="nucleotide sequence ID" value="NZ_JBHSGI010000033.1"/>
</dbReference>
<evidence type="ECO:0000256" key="7">
    <source>
        <dbReference type="ARBA" id="ARBA00023163"/>
    </source>
</evidence>
<sequence>MALAKNIKGLPIGWVAERTGLSVSAIRFYETEGLVRPGRDRGGRRVFERGDVRRLSFVMIAQRLGFGLAEIRAALDALPQGRTPTRDDWTRLAEGFRDRIDRRMAGLAALREKLDGCIGCGCLSLDRCAIYNPDDGAADLGEGPRFLLGDSLEAPQDEPRGDRAG</sequence>
<dbReference type="EMBL" id="JBHSGI010000033">
    <property type="protein sequence ID" value="MFC4671097.1"/>
    <property type="molecule type" value="Genomic_DNA"/>
</dbReference>
<evidence type="ECO:0000256" key="2">
    <source>
        <dbReference type="ARBA" id="ARBA00022723"/>
    </source>
</evidence>
<name>A0ABV9KLP7_9RHOB</name>
<keyword evidence="4" id="KW-0411">Iron-sulfur</keyword>
<organism evidence="9 10">
    <name type="scientific">Seohaeicola nanhaiensis</name>
    <dbReference type="NCBI Taxonomy" id="1387282"/>
    <lineage>
        <taxon>Bacteria</taxon>
        <taxon>Pseudomonadati</taxon>
        <taxon>Pseudomonadota</taxon>
        <taxon>Alphaproteobacteria</taxon>
        <taxon>Rhodobacterales</taxon>
        <taxon>Roseobacteraceae</taxon>
        <taxon>Seohaeicola</taxon>
    </lineage>
</organism>